<dbReference type="GO" id="GO:0016746">
    <property type="term" value="F:acyltransferase activity"/>
    <property type="evidence" value="ECO:0007669"/>
    <property type="project" value="InterPro"/>
</dbReference>
<dbReference type="EMBL" id="CP004025">
    <property type="protein sequence ID" value="AGC47877.1"/>
    <property type="molecule type" value="Genomic_DNA"/>
</dbReference>
<organism evidence="1 2">
    <name type="scientific">Myxococcus stipitatus (strain DSM 14675 / JCM 12634 / Mx s8)</name>
    <dbReference type="NCBI Taxonomy" id="1278073"/>
    <lineage>
        <taxon>Bacteria</taxon>
        <taxon>Pseudomonadati</taxon>
        <taxon>Myxococcota</taxon>
        <taxon>Myxococcia</taxon>
        <taxon>Myxococcales</taxon>
        <taxon>Cystobacterineae</taxon>
        <taxon>Myxococcaceae</taxon>
        <taxon>Myxococcus</taxon>
    </lineage>
</organism>
<dbReference type="HOGENOM" id="CLU_063022_0_0_7"/>
<evidence type="ECO:0000313" key="2">
    <source>
        <dbReference type="Proteomes" id="UP000011131"/>
    </source>
</evidence>
<dbReference type="Gene3D" id="3.40.47.10">
    <property type="match status" value="1"/>
</dbReference>
<sequence length="347" mass="37337">MSSAVHIVALGARTPVGLTAASSAAAVRARISRLKLHPHFVDSTGAKLRGAIDGVMDPLVQGVARLVEFATHSINEVASQLPTDLAKGPRPIPLFLSVPEYRPGFSPNDEARLVNELQLKIPYRLSVTIAHKGHAGAFAGLELATEMIRTGRSNLVLVGGVESYFHADTIDWLIDNGQLAMDGSRSPFLPGEGAAAVALMSGSLRIPSLAVIRGSHTAIETSLIKTDDVNLAWTLTSVVRQAATSLRLPHEAIDSIWCDLNGERYRTDEWSYVLLRLPQLFRQLHGEPTRYNTAVEFWGDMGAATGALLVVLAVNAWQRLYAKGPRALLFAGSEQGLRSAIVLEQGA</sequence>
<reference evidence="1 2" key="1">
    <citation type="journal article" date="2013" name="Genome Announc.">
        <title>Complete genome sequence of Myxococcus stipitatus strain DSM 14675, a fruiting myxobacterium.</title>
        <authorList>
            <person name="Huntley S."/>
            <person name="Kneip S."/>
            <person name="Treuner-Lange A."/>
            <person name="Sogaard-Andersen L."/>
        </authorList>
    </citation>
    <scope>NUCLEOTIDE SEQUENCE [LARGE SCALE GENOMIC DNA]</scope>
    <source>
        <strain evidence="2">DSM 14675 / JCM 12634 / Mx s8</strain>
    </source>
</reference>
<dbReference type="eggNOG" id="COG0304">
    <property type="taxonomic scope" value="Bacteria"/>
</dbReference>
<name>L7UK39_MYXSD</name>
<gene>
    <name evidence="1" type="ordered locus">MYSTI_06604</name>
</gene>
<evidence type="ECO:0000313" key="1">
    <source>
        <dbReference type="EMBL" id="AGC47877.1"/>
    </source>
</evidence>
<accession>L7UK39</accession>
<dbReference type="STRING" id="1278073.MYSTI_06604"/>
<dbReference type="InterPro" id="IPR016039">
    <property type="entry name" value="Thiolase-like"/>
</dbReference>
<dbReference type="Proteomes" id="UP000011131">
    <property type="component" value="Chromosome"/>
</dbReference>
<protein>
    <submittedName>
        <fullName evidence="1">Uncharacterized protein</fullName>
    </submittedName>
</protein>
<proteinExistence type="predicted"/>
<dbReference type="KEGG" id="msd:MYSTI_06604"/>
<dbReference type="AlphaFoldDB" id="L7UK39"/>
<dbReference type="SUPFAM" id="SSF53901">
    <property type="entry name" value="Thiolase-like"/>
    <property type="match status" value="2"/>
</dbReference>
<keyword evidence="2" id="KW-1185">Reference proteome</keyword>